<keyword evidence="2" id="KW-1133">Transmembrane helix</keyword>
<gene>
    <name evidence="3" type="ORF">HG542_00790</name>
</gene>
<feature type="compositionally biased region" description="Basic and acidic residues" evidence="1">
    <location>
        <begin position="96"/>
        <end position="108"/>
    </location>
</feature>
<evidence type="ECO:0000313" key="3">
    <source>
        <dbReference type="EMBL" id="NVK76190.1"/>
    </source>
</evidence>
<dbReference type="AlphaFoldDB" id="A0A7Y7AZE7"/>
<evidence type="ECO:0000313" key="4">
    <source>
        <dbReference type="Proteomes" id="UP000587462"/>
    </source>
</evidence>
<keyword evidence="2" id="KW-0472">Membrane</keyword>
<dbReference type="RefSeq" id="WP_171077978.1">
    <property type="nucleotide sequence ID" value="NZ_BNBU01000007.1"/>
</dbReference>
<feature type="transmembrane region" description="Helical" evidence="2">
    <location>
        <begin position="257"/>
        <end position="277"/>
    </location>
</feature>
<dbReference type="Gene3D" id="2.70.170.10">
    <property type="entry name" value="Neurotransmitter-gated ion-channel ligand-binding domain"/>
    <property type="match status" value="1"/>
</dbReference>
<dbReference type="InterPro" id="IPR036734">
    <property type="entry name" value="Neur_chan_lig-bd_sf"/>
</dbReference>
<feature type="transmembrane region" description="Helical" evidence="2">
    <location>
        <begin position="329"/>
        <end position="348"/>
    </location>
</feature>
<name>A0A7Y7AZE7_STRMO</name>
<keyword evidence="2" id="KW-0812">Transmembrane</keyword>
<organism evidence="3 4">
    <name type="scientific">Streptomyces morookaense</name>
    <name type="common">Streptoverticillium morookaense</name>
    <dbReference type="NCBI Taxonomy" id="1970"/>
    <lineage>
        <taxon>Bacteria</taxon>
        <taxon>Bacillati</taxon>
        <taxon>Actinomycetota</taxon>
        <taxon>Actinomycetes</taxon>
        <taxon>Kitasatosporales</taxon>
        <taxon>Streptomycetaceae</taxon>
        <taxon>Streptomyces</taxon>
    </lineage>
</organism>
<evidence type="ECO:0000256" key="1">
    <source>
        <dbReference type="SAM" id="MobiDB-lite"/>
    </source>
</evidence>
<keyword evidence="4" id="KW-1185">Reference proteome</keyword>
<feature type="region of interest" description="Disordered" evidence="1">
    <location>
        <begin position="87"/>
        <end position="108"/>
    </location>
</feature>
<accession>A0A7Y7AZE7</accession>
<comment type="caution">
    <text evidence="3">The sequence shown here is derived from an EMBL/GenBank/DDBJ whole genome shotgun (WGS) entry which is preliminary data.</text>
</comment>
<feature type="transmembrane region" description="Helical" evidence="2">
    <location>
        <begin position="289"/>
        <end position="309"/>
    </location>
</feature>
<dbReference type="GO" id="GO:0016020">
    <property type="term" value="C:membrane"/>
    <property type="evidence" value="ECO:0007669"/>
    <property type="project" value="InterPro"/>
</dbReference>
<protein>
    <submittedName>
        <fullName evidence="3">Uncharacterized protein</fullName>
    </submittedName>
</protein>
<reference evidence="3 4" key="1">
    <citation type="submission" date="2020-04" db="EMBL/GenBank/DDBJ databases">
        <title>Draft Genome Sequence of Streptomyces morookaense DSM 40503, an 8-azaguanine-producing strain.</title>
        <authorList>
            <person name="Qi J."/>
            <person name="Gao J.-M."/>
        </authorList>
    </citation>
    <scope>NUCLEOTIDE SEQUENCE [LARGE SCALE GENOMIC DNA]</scope>
    <source>
        <strain evidence="3 4">DSM 40503</strain>
    </source>
</reference>
<feature type="transmembrane region" description="Helical" evidence="2">
    <location>
        <begin position="216"/>
        <end position="237"/>
    </location>
</feature>
<sequence length="349" mass="37728">MGEGAVRVGRWVLLAGLAVSVLPAGVPAALGLWSAAPAAAAPAAVPTCELGVYLNDLYNLDPVKHSFDARFTLWSVCPAKDLDPLPTVAFSNGNDPQKDDPRPSESRGRFRDLLRVQGTFRQDWDLRAFPFDRHRLQIVLTANSDTGHFRFTPDNANSAHNAAIAPDGWKLTGFRLTPAERNFPTNFGDPALPRGAGSTRSAVVIEADLVRQDPTVFWKLTGPLYLTLLLVTATFLLPAHHRELGIAERLDSLQSRLALLGGGLFVVMLNMQQVGTVVTSTRGLTLVDWLHLLTLAYVLLAVLATVLCWRWTVDGGDVAKVERLNRRAAVLGLVGYCVVAGVLVGLSVA</sequence>
<dbReference type="Proteomes" id="UP000587462">
    <property type="component" value="Unassembled WGS sequence"/>
</dbReference>
<evidence type="ECO:0000256" key="2">
    <source>
        <dbReference type="SAM" id="Phobius"/>
    </source>
</evidence>
<dbReference type="EMBL" id="JABBXF010000001">
    <property type="protein sequence ID" value="NVK76190.1"/>
    <property type="molecule type" value="Genomic_DNA"/>
</dbReference>
<dbReference type="GO" id="GO:0005230">
    <property type="term" value="F:extracellular ligand-gated monoatomic ion channel activity"/>
    <property type="evidence" value="ECO:0007669"/>
    <property type="project" value="InterPro"/>
</dbReference>
<proteinExistence type="predicted"/>